<dbReference type="EMBL" id="JACHNY010000006">
    <property type="protein sequence ID" value="MBB4618922.1"/>
    <property type="molecule type" value="Genomic_DNA"/>
</dbReference>
<proteinExistence type="predicted"/>
<dbReference type="AlphaFoldDB" id="A0A7W7AKW5"/>
<feature type="region of interest" description="Disordered" evidence="1">
    <location>
        <begin position="1"/>
        <end position="59"/>
    </location>
</feature>
<dbReference type="Proteomes" id="UP000574769">
    <property type="component" value="Unassembled WGS sequence"/>
</dbReference>
<evidence type="ECO:0000256" key="1">
    <source>
        <dbReference type="SAM" id="MobiDB-lite"/>
    </source>
</evidence>
<comment type="caution">
    <text evidence="2">The sequence shown here is derived from an EMBL/GenBank/DDBJ whole genome shotgun (WGS) entry which is preliminary data.</text>
</comment>
<sequence>MSDEQKKSQVPEAFDDVAERSVEAGIADESAAYDKAMKDEKSAGSSDNVAEPDQIGDFA</sequence>
<accession>A0A7W7AKW5</accession>
<reference evidence="2 3" key="1">
    <citation type="submission" date="2020-08" db="EMBL/GenBank/DDBJ databases">
        <title>Genomic Encyclopedia of Type Strains, Phase IV (KMG-IV): sequencing the most valuable type-strain genomes for metagenomic binning, comparative biology and taxonomic classification.</title>
        <authorList>
            <person name="Goeker M."/>
        </authorList>
    </citation>
    <scope>NUCLEOTIDE SEQUENCE [LARGE SCALE GENOMIC DNA]</scope>
    <source>
        <strain evidence="2 3">DSM 15867</strain>
    </source>
</reference>
<dbReference type="RefSeq" id="WP_184116206.1">
    <property type="nucleotide sequence ID" value="NZ_JACHNY010000006.1"/>
</dbReference>
<protein>
    <submittedName>
        <fullName evidence="2">Uncharacterized protein</fullName>
    </submittedName>
</protein>
<name>A0A7W7AKW5_9SPHN</name>
<organism evidence="2 3">
    <name type="scientific">Sphingomonas abaci</name>
    <dbReference type="NCBI Taxonomy" id="237611"/>
    <lineage>
        <taxon>Bacteria</taxon>
        <taxon>Pseudomonadati</taxon>
        <taxon>Pseudomonadota</taxon>
        <taxon>Alphaproteobacteria</taxon>
        <taxon>Sphingomonadales</taxon>
        <taxon>Sphingomonadaceae</taxon>
        <taxon>Sphingomonas</taxon>
    </lineage>
</organism>
<keyword evidence="3" id="KW-1185">Reference proteome</keyword>
<gene>
    <name evidence="2" type="ORF">GGQ96_003068</name>
</gene>
<evidence type="ECO:0000313" key="2">
    <source>
        <dbReference type="EMBL" id="MBB4618922.1"/>
    </source>
</evidence>
<evidence type="ECO:0000313" key="3">
    <source>
        <dbReference type="Proteomes" id="UP000574769"/>
    </source>
</evidence>